<dbReference type="eggNOG" id="ENOG5030GTM">
    <property type="taxonomic scope" value="Bacteria"/>
</dbReference>
<reference evidence="2 3" key="1">
    <citation type="submission" date="2010-08" db="EMBL/GenBank/DDBJ databases">
        <title>The draft genome of Desulfovibrio fructosovorans JJ.</title>
        <authorList>
            <consortium name="US DOE Joint Genome Institute (JGI-PGF)"/>
            <person name="Lucas S."/>
            <person name="Copeland A."/>
            <person name="Lapidus A."/>
            <person name="Cheng J.-F."/>
            <person name="Bruce D."/>
            <person name="Goodwin L."/>
            <person name="Pitluck S."/>
            <person name="Land M.L."/>
            <person name="Hauser L."/>
            <person name="Chang Y.-J."/>
            <person name="Jeffries C."/>
            <person name="Wall J.D."/>
            <person name="Stahl D.A."/>
            <person name="Arkin A.P."/>
            <person name="Dehal P."/>
            <person name="Stolyar S.M."/>
            <person name="Hazen T.C."/>
            <person name="Woyke T.J."/>
        </authorList>
    </citation>
    <scope>NUCLEOTIDE SEQUENCE [LARGE SCALE GENOMIC DNA]</scope>
    <source>
        <strain evidence="2 3">JJ</strain>
    </source>
</reference>
<proteinExistence type="predicted"/>
<name>E1JVB6_SOLFR</name>
<evidence type="ECO:0000313" key="2">
    <source>
        <dbReference type="EMBL" id="EFL51710.1"/>
    </source>
</evidence>
<feature type="compositionally biased region" description="Basic and acidic residues" evidence="1">
    <location>
        <begin position="12"/>
        <end position="21"/>
    </location>
</feature>
<dbReference type="EMBL" id="AECZ01000008">
    <property type="protein sequence ID" value="EFL51710.1"/>
    <property type="molecule type" value="Genomic_DNA"/>
</dbReference>
<gene>
    <name evidence="2" type="ORF">DesfrDRAFT_1565</name>
</gene>
<accession>E1JVB6</accession>
<dbReference type="OrthoDB" id="5470185at2"/>
<comment type="caution">
    <text evidence="2">The sequence shown here is derived from an EMBL/GenBank/DDBJ whole genome shotgun (WGS) entry which is preliminary data.</text>
</comment>
<dbReference type="STRING" id="596151.DesfrDRAFT_1565"/>
<keyword evidence="3" id="KW-1185">Reference proteome</keyword>
<evidence type="ECO:0000256" key="1">
    <source>
        <dbReference type="SAM" id="MobiDB-lite"/>
    </source>
</evidence>
<sequence length="293" mass="33541">MVLDMLRKKKSPREEEQEHRRNAGILDEAMAQRSKVHVKFDQQATSLTGVTASIMAMNDAGLVLELSGLSTLKERFVGQRIECFFKIVEREQRHREIFYTFATTILRIRNQSEKLPQIAVSFPGSLQGAQRRKSLRMKPSMDQFTHIALWRYDAAGGFDLAKPTVSHGHFKNSLALLENISAGGLRLLLRRDLLKEKGLSPQKGDRFILFFTFEENSPKLRGEYWLVGKINNIRPDPVSHDITLGVEFVANGVRQAESGKVEWNKIMDNVIDDMAQRIYEWHLALYRDKGLNG</sequence>
<protein>
    <submittedName>
        <fullName evidence="2">Type IV pilus assembly PilZ</fullName>
    </submittedName>
</protein>
<organism evidence="2 3">
    <name type="scientific">Solidesulfovibrio fructosivorans JJ]</name>
    <dbReference type="NCBI Taxonomy" id="596151"/>
    <lineage>
        <taxon>Bacteria</taxon>
        <taxon>Pseudomonadati</taxon>
        <taxon>Thermodesulfobacteriota</taxon>
        <taxon>Desulfovibrionia</taxon>
        <taxon>Desulfovibrionales</taxon>
        <taxon>Desulfovibrionaceae</taxon>
        <taxon>Solidesulfovibrio</taxon>
    </lineage>
</organism>
<dbReference type="RefSeq" id="WP_005992709.1">
    <property type="nucleotide sequence ID" value="NZ_AECZ01000008.1"/>
</dbReference>
<feature type="region of interest" description="Disordered" evidence="1">
    <location>
        <begin position="1"/>
        <end position="26"/>
    </location>
</feature>
<dbReference type="Proteomes" id="UP000006250">
    <property type="component" value="Unassembled WGS sequence"/>
</dbReference>
<evidence type="ECO:0000313" key="3">
    <source>
        <dbReference type="Proteomes" id="UP000006250"/>
    </source>
</evidence>
<dbReference type="AlphaFoldDB" id="E1JVB6"/>